<keyword evidence="2" id="KW-1185">Reference proteome</keyword>
<gene>
    <name evidence="1" type="ORF">V6984_03780</name>
</gene>
<name>A0ABZ3EXA8_9FIRM</name>
<dbReference type="RefSeq" id="WP_342758475.1">
    <property type="nucleotide sequence ID" value="NZ_CP146256.1"/>
</dbReference>
<accession>A0ABZ3EXA8</accession>
<sequence length="188" mass="22847">MYEKFVNNGLKTIYFLPFTVPDDKRMYEQYICFMYTMLFKLGELEIFDAIQCLEETRKRNGNRYWVSMMNECFKEYGDIKESYVDEIYHLLASEKEPFFSLKGQLTFYIDGLLRQKDKDISWEVFTWYKRNFTSELLGIFWEFYCLAIYVNISIEELHRDTKRNQSSLLQYDSMNEMCRVFFADGFLS</sequence>
<dbReference type="Proteomes" id="UP001451571">
    <property type="component" value="Chromosome"/>
</dbReference>
<evidence type="ECO:0000313" key="1">
    <source>
        <dbReference type="EMBL" id="XAH74897.1"/>
    </source>
</evidence>
<protein>
    <submittedName>
        <fullName evidence="1">Uncharacterized protein</fullName>
    </submittedName>
</protein>
<evidence type="ECO:0000313" key="2">
    <source>
        <dbReference type="Proteomes" id="UP001451571"/>
    </source>
</evidence>
<organism evidence="1 2">
    <name type="scientific">Kineothrix sedimenti</name>
    <dbReference type="NCBI Taxonomy" id="3123317"/>
    <lineage>
        <taxon>Bacteria</taxon>
        <taxon>Bacillati</taxon>
        <taxon>Bacillota</taxon>
        <taxon>Clostridia</taxon>
        <taxon>Lachnospirales</taxon>
        <taxon>Lachnospiraceae</taxon>
        <taxon>Kineothrix</taxon>
    </lineage>
</organism>
<proteinExistence type="predicted"/>
<reference evidence="1 2" key="1">
    <citation type="submission" date="2024-02" db="EMBL/GenBank/DDBJ databases">
        <title>Bacterial strain from lacustrine sediment.</title>
        <authorList>
            <person name="Petit C."/>
            <person name="Fadhlaoui K."/>
        </authorList>
    </citation>
    <scope>NUCLEOTIDE SEQUENCE [LARGE SCALE GENOMIC DNA]</scope>
    <source>
        <strain evidence="1 2">IPX-CK</strain>
    </source>
</reference>
<dbReference type="EMBL" id="CP146256">
    <property type="protein sequence ID" value="XAH74897.1"/>
    <property type="molecule type" value="Genomic_DNA"/>
</dbReference>